<name>A0A3S5B3F5_9PLAT</name>
<dbReference type="Proteomes" id="UP000784294">
    <property type="component" value="Unassembled WGS sequence"/>
</dbReference>
<evidence type="ECO:0000313" key="1">
    <source>
        <dbReference type="EMBL" id="VEL35322.1"/>
    </source>
</evidence>
<gene>
    <name evidence="1" type="ORF">PXEA_LOCUS28762</name>
</gene>
<sequence length="69" mass="7160">MPTCRHADTNSNLSNSAAPTCPQASVSLANAIAIVPDVYCPPNEATHNFGDSRSAPVSEGMIGAKRFCP</sequence>
<protein>
    <submittedName>
        <fullName evidence="1">Uncharacterized protein</fullName>
    </submittedName>
</protein>
<comment type="caution">
    <text evidence="1">The sequence shown here is derived from an EMBL/GenBank/DDBJ whole genome shotgun (WGS) entry which is preliminary data.</text>
</comment>
<dbReference type="AlphaFoldDB" id="A0A3S5B3F5"/>
<reference evidence="1" key="1">
    <citation type="submission" date="2018-11" db="EMBL/GenBank/DDBJ databases">
        <authorList>
            <consortium name="Pathogen Informatics"/>
        </authorList>
    </citation>
    <scope>NUCLEOTIDE SEQUENCE</scope>
</reference>
<evidence type="ECO:0000313" key="2">
    <source>
        <dbReference type="Proteomes" id="UP000784294"/>
    </source>
</evidence>
<proteinExistence type="predicted"/>
<keyword evidence="2" id="KW-1185">Reference proteome</keyword>
<dbReference type="EMBL" id="CAAALY010249570">
    <property type="protein sequence ID" value="VEL35322.1"/>
    <property type="molecule type" value="Genomic_DNA"/>
</dbReference>
<accession>A0A3S5B3F5</accession>
<organism evidence="1 2">
    <name type="scientific">Protopolystoma xenopodis</name>
    <dbReference type="NCBI Taxonomy" id="117903"/>
    <lineage>
        <taxon>Eukaryota</taxon>
        <taxon>Metazoa</taxon>
        <taxon>Spiralia</taxon>
        <taxon>Lophotrochozoa</taxon>
        <taxon>Platyhelminthes</taxon>
        <taxon>Monogenea</taxon>
        <taxon>Polyopisthocotylea</taxon>
        <taxon>Polystomatidea</taxon>
        <taxon>Polystomatidae</taxon>
        <taxon>Protopolystoma</taxon>
    </lineage>
</organism>